<sequence>MSAGALLSLGVLALVLLACLWLVTEPLRAAAPEDPDAPERARLEAQREQLYAQLHTLSDEAARPGLERRAALTLRALDALPPAPVPAAGCGPWRWACWPWPRWRWGPAP</sequence>
<proteinExistence type="predicted"/>
<evidence type="ECO:0000313" key="1">
    <source>
        <dbReference type="EMBL" id="MFC6659023.1"/>
    </source>
</evidence>
<comment type="caution">
    <text evidence="1">The sequence shown here is derived from an EMBL/GenBank/DDBJ whole genome shotgun (WGS) entry which is preliminary data.</text>
</comment>
<evidence type="ECO:0000313" key="2">
    <source>
        <dbReference type="Proteomes" id="UP001596317"/>
    </source>
</evidence>
<accession>A0ABW1ZE25</accession>
<dbReference type="EMBL" id="JBHSWB010000001">
    <property type="protein sequence ID" value="MFC6659023.1"/>
    <property type="molecule type" value="Genomic_DNA"/>
</dbReference>
<organism evidence="1 2">
    <name type="scientific">Deinococcus multiflagellatus</name>
    <dbReference type="NCBI Taxonomy" id="1656887"/>
    <lineage>
        <taxon>Bacteria</taxon>
        <taxon>Thermotogati</taxon>
        <taxon>Deinococcota</taxon>
        <taxon>Deinococci</taxon>
        <taxon>Deinococcales</taxon>
        <taxon>Deinococcaceae</taxon>
        <taxon>Deinococcus</taxon>
    </lineage>
</organism>
<dbReference type="Proteomes" id="UP001596317">
    <property type="component" value="Unassembled WGS sequence"/>
</dbReference>
<protein>
    <submittedName>
        <fullName evidence="1">Uncharacterized protein</fullName>
    </submittedName>
</protein>
<dbReference type="RefSeq" id="WP_380053465.1">
    <property type="nucleotide sequence ID" value="NZ_JBHSWB010000001.1"/>
</dbReference>
<name>A0ABW1ZE25_9DEIO</name>
<keyword evidence="2" id="KW-1185">Reference proteome</keyword>
<gene>
    <name evidence="1" type="ORF">ACFP90_00605</name>
</gene>
<reference evidence="2" key="1">
    <citation type="journal article" date="2019" name="Int. J. Syst. Evol. Microbiol.">
        <title>The Global Catalogue of Microorganisms (GCM) 10K type strain sequencing project: providing services to taxonomists for standard genome sequencing and annotation.</title>
        <authorList>
            <consortium name="The Broad Institute Genomics Platform"/>
            <consortium name="The Broad Institute Genome Sequencing Center for Infectious Disease"/>
            <person name="Wu L."/>
            <person name="Ma J."/>
        </authorList>
    </citation>
    <scope>NUCLEOTIDE SEQUENCE [LARGE SCALE GENOMIC DNA]</scope>
    <source>
        <strain evidence="2">CCUG 63830</strain>
    </source>
</reference>